<evidence type="ECO:0000313" key="2">
    <source>
        <dbReference type="Proteomes" id="UP000255334"/>
    </source>
</evidence>
<protein>
    <submittedName>
        <fullName evidence="1">Uncharacterized protein</fullName>
    </submittedName>
</protein>
<proteinExistence type="predicted"/>
<accession>A0A370XF80</accession>
<name>A0A370XF80_9GAMM</name>
<keyword evidence="2" id="KW-1185">Reference proteome</keyword>
<evidence type="ECO:0000313" key="1">
    <source>
        <dbReference type="EMBL" id="RDS86900.1"/>
    </source>
</evidence>
<comment type="caution">
    <text evidence="1">The sequence shown here is derived from an EMBL/GenBank/DDBJ whole genome shotgun (WGS) entry which is preliminary data.</text>
</comment>
<dbReference type="Proteomes" id="UP000255334">
    <property type="component" value="Unassembled WGS sequence"/>
</dbReference>
<gene>
    <name evidence="1" type="ORF">DWU99_03450</name>
</gene>
<reference evidence="1 2" key="1">
    <citation type="submission" date="2018-07" db="EMBL/GenBank/DDBJ databases">
        <title>Dyella monticola sp. nov. and Dyella psychrodurans sp. nov. isolated from monsoon evergreen broad-leaved forest soil of Dinghu Mountain, China.</title>
        <authorList>
            <person name="Gao Z."/>
            <person name="Qiu L."/>
        </authorList>
    </citation>
    <scope>NUCLEOTIDE SEQUENCE [LARGE SCALE GENOMIC DNA]</scope>
    <source>
        <strain evidence="1 2">4MSK11</strain>
    </source>
</reference>
<organism evidence="1 2">
    <name type="scientific">Dyella psychrodurans</name>
    <dbReference type="NCBI Taxonomy" id="1927960"/>
    <lineage>
        <taxon>Bacteria</taxon>
        <taxon>Pseudomonadati</taxon>
        <taxon>Pseudomonadota</taxon>
        <taxon>Gammaproteobacteria</taxon>
        <taxon>Lysobacterales</taxon>
        <taxon>Rhodanobacteraceae</taxon>
        <taxon>Dyella</taxon>
    </lineage>
</organism>
<dbReference type="EMBL" id="QRBF01000001">
    <property type="protein sequence ID" value="RDS86900.1"/>
    <property type="molecule type" value="Genomic_DNA"/>
</dbReference>
<dbReference type="OrthoDB" id="5956032at2"/>
<sequence>MISIVLLINPGSSKIEKLEEAPELLERDGIVFSLRGGPRTPQPTGDRVWDPVAVYAPDELTEEEFQQLFEASRGRVQELNLKY</sequence>
<dbReference type="AlphaFoldDB" id="A0A370XF80"/>